<feature type="domain" description="Fungal-type protein kinase" evidence="2">
    <location>
        <begin position="329"/>
        <end position="726"/>
    </location>
</feature>
<dbReference type="EMBL" id="KE504151">
    <property type="protein sequence ID" value="EPT00194.1"/>
    <property type="molecule type" value="Genomic_DNA"/>
</dbReference>
<organism evidence="3 4">
    <name type="scientific">Fomitopsis schrenkii</name>
    <name type="common">Brown rot fungus</name>
    <dbReference type="NCBI Taxonomy" id="2126942"/>
    <lineage>
        <taxon>Eukaryota</taxon>
        <taxon>Fungi</taxon>
        <taxon>Dikarya</taxon>
        <taxon>Basidiomycota</taxon>
        <taxon>Agaricomycotina</taxon>
        <taxon>Agaricomycetes</taxon>
        <taxon>Polyporales</taxon>
        <taxon>Fomitopsis</taxon>
    </lineage>
</organism>
<dbReference type="AlphaFoldDB" id="S8EAB7"/>
<feature type="compositionally biased region" description="Basic and acidic residues" evidence="1">
    <location>
        <begin position="250"/>
        <end position="266"/>
    </location>
</feature>
<dbReference type="InterPro" id="IPR040976">
    <property type="entry name" value="Pkinase_fungal"/>
</dbReference>
<dbReference type="PANTHER" id="PTHR38248">
    <property type="entry name" value="FUNK1 6"/>
    <property type="match status" value="1"/>
</dbReference>
<proteinExistence type="predicted"/>
<accession>S8EAB7</accession>
<feature type="compositionally biased region" description="Polar residues" evidence="1">
    <location>
        <begin position="663"/>
        <end position="678"/>
    </location>
</feature>
<evidence type="ECO:0000259" key="2">
    <source>
        <dbReference type="Pfam" id="PF17667"/>
    </source>
</evidence>
<feature type="compositionally biased region" description="Polar residues" evidence="1">
    <location>
        <begin position="1"/>
        <end position="17"/>
    </location>
</feature>
<gene>
    <name evidence="3" type="ORF">FOMPIDRAFT_1050019</name>
</gene>
<dbReference type="Pfam" id="PF17667">
    <property type="entry name" value="Pkinase_fungal"/>
    <property type="match status" value="1"/>
</dbReference>
<dbReference type="OrthoDB" id="5584477at2759"/>
<feature type="region of interest" description="Disordered" evidence="1">
    <location>
        <begin position="654"/>
        <end position="686"/>
    </location>
</feature>
<reference evidence="3 4" key="1">
    <citation type="journal article" date="2012" name="Science">
        <title>The Paleozoic origin of enzymatic lignin decomposition reconstructed from 31 fungal genomes.</title>
        <authorList>
            <person name="Floudas D."/>
            <person name="Binder M."/>
            <person name="Riley R."/>
            <person name="Barry K."/>
            <person name="Blanchette R.A."/>
            <person name="Henrissat B."/>
            <person name="Martinez A.T."/>
            <person name="Otillar R."/>
            <person name="Spatafora J.W."/>
            <person name="Yadav J.S."/>
            <person name="Aerts A."/>
            <person name="Benoit I."/>
            <person name="Boyd A."/>
            <person name="Carlson A."/>
            <person name="Copeland A."/>
            <person name="Coutinho P.M."/>
            <person name="de Vries R.P."/>
            <person name="Ferreira P."/>
            <person name="Findley K."/>
            <person name="Foster B."/>
            <person name="Gaskell J."/>
            <person name="Glotzer D."/>
            <person name="Gorecki P."/>
            <person name="Heitman J."/>
            <person name="Hesse C."/>
            <person name="Hori C."/>
            <person name="Igarashi K."/>
            <person name="Jurgens J.A."/>
            <person name="Kallen N."/>
            <person name="Kersten P."/>
            <person name="Kohler A."/>
            <person name="Kuees U."/>
            <person name="Kumar T.K.A."/>
            <person name="Kuo A."/>
            <person name="LaButti K."/>
            <person name="Larrondo L.F."/>
            <person name="Lindquist E."/>
            <person name="Ling A."/>
            <person name="Lombard V."/>
            <person name="Lucas S."/>
            <person name="Lundell T."/>
            <person name="Martin R."/>
            <person name="McLaughlin D.J."/>
            <person name="Morgenstern I."/>
            <person name="Morin E."/>
            <person name="Murat C."/>
            <person name="Nagy L.G."/>
            <person name="Nolan M."/>
            <person name="Ohm R.A."/>
            <person name="Patyshakuliyeva A."/>
            <person name="Rokas A."/>
            <person name="Ruiz-Duenas F.J."/>
            <person name="Sabat G."/>
            <person name="Salamov A."/>
            <person name="Samejima M."/>
            <person name="Schmutz J."/>
            <person name="Slot J.C."/>
            <person name="St John F."/>
            <person name="Stenlid J."/>
            <person name="Sun H."/>
            <person name="Sun S."/>
            <person name="Syed K."/>
            <person name="Tsang A."/>
            <person name="Wiebenga A."/>
            <person name="Young D."/>
            <person name="Pisabarro A."/>
            <person name="Eastwood D.C."/>
            <person name="Martin F."/>
            <person name="Cullen D."/>
            <person name="Grigoriev I.V."/>
            <person name="Hibbett D.S."/>
        </authorList>
    </citation>
    <scope>NUCLEOTIDE SEQUENCE</scope>
    <source>
        <strain evidence="4">FP-58527</strain>
    </source>
</reference>
<dbReference type="Proteomes" id="UP000015241">
    <property type="component" value="Unassembled WGS sequence"/>
</dbReference>
<evidence type="ECO:0000313" key="4">
    <source>
        <dbReference type="Proteomes" id="UP000015241"/>
    </source>
</evidence>
<dbReference type="HOGENOM" id="CLU_015158_0_0_1"/>
<feature type="compositionally biased region" description="Low complexity" evidence="1">
    <location>
        <begin position="272"/>
        <end position="287"/>
    </location>
</feature>
<sequence length="862" mass="96365">MTTSIDRPKTPSRSTEVLDSIAPKSGHSTPVRLSGWQRLLFAQPSSQAAAHAKFMKQAYAGHIRWDFDVHSFVEAVFLLDWMAIVRDPREGPGEEYELSASDVPVKHVLGKPKETGTSKCISTVTDALLSQLYGANGPKDTTRANVRCRASIEHHAEESGRQEPVLTYARKVGIRTGEDIGEHDMKETNDRTYRGEETSKPTWEWAMVPIKVERAQVTESNDLSEKSLRKEDSGTFVALDSIGTIPCVTPDDKAPMEDVRVRESQSRKPQGRPRSPSAPRSQRSSSALEMQRGNGSTTSQRKHETHESQTSIEPSPKRARTSQADAARDSDITERELQFINYLNNSMSRNIRSYAIGWLIEDDTLRLVYADRMGVVFTNPFEFLGKDATLFSLVVAAMGAASEHELGIHPNVHWPRLSGDNADEQHKVATLVLDGQDEDGSEVLEYDFDVDEKAHRSVYTEFGLIGRGTTVIPVKARPRAGAASGSQASEELVAKVAWPQASRTGEDVFIRKVRSHLAAAGKKKILQHIVDLKASMTKNMKGLNLPRHAMGLRPDEQDVRVCRILILKCYRPLDAIGSPADFHQVFVQVFRAHHWAYETSRVLHCDISLNNIKWFMRGEEIIGVLCGWDLAVNQENSEWQAVTIGQVDVAAAPPGEDKGKSVSLRQSQHLPSRPSNVEQPAATPENKVEARYRTGRGPFMAVELLRSNPPPAHKYRYDVESFFYVYVCGAATYRPDGDKKIFVIKDWDHESLKEISHAKFGFMMRGGVDQYDEVFEGAQADFKPAIDGFLLDMWFAFGAVSALSDDITTIKVYARMRKLLLSPEDEKMIADKRQEQDDKVTYQAFMRMMGESELLAEASPSA</sequence>
<dbReference type="InParanoid" id="S8EAB7"/>
<feature type="region of interest" description="Disordered" evidence="1">
    <location>
        <begin position="1"/>
        <end position="29"/>
    </location>
</feature>
<keyword evidence="4" id="KW-1185">Reference proteome</keyword>
<evidence type="ECO:0000313" key="3">
    <source>
        <dbReference type="EMBL" id="EPT00194.1"/>
    </source>
</evidence>
<dbReference type="STRING" id="743788.S8EAB7"/>
<feature type="region of interest" description="Disordered" evidence="1">
    <location>
        <begin position="244"/>
        <end position="330"/>
    </location>
</feature>
<dbReference type="PANTHER" id="PTHR38248:SF2">
    <property type="entry name" value="FUNK1 11"/>
    <property type="match status" value="1"/>
</dbReference>
<protein>
    <recommendedName>
        <fullName evidence="2">Fungal-type protein kinase domain-containing protein</fullName>
    </recommendedName>
</protein>
<evidence type="ECO:0000256" key="1">
    <source>
        <dbReference type="SAM" id="MobiDB-lite"/>
    </source>
</evidence>
<name>S8EAB7_FOMSC</name>
<dbReference type="eggNOG" id="ENOG502SVH8">
    <property type="taxonomic scope" value="Eukaryota"/>
</dbReference>